<evidence type="ECO:0000256" key="1">
    <source>
        <dbReference type="ARBA" id="ARBA00004651"/>
    </source>
</evidence>
<feature type="domain" description="ABC transmembrane type-1" evidence="8">
    <location>
        <begin position="80"/>
        <end position="262"/>
    </location>
</feature>
<protein>
    <submittedName>
        <fullName evidence="9">Peptide/nickel transport system permease protein</fullName>
    </submittedName>
</protein>
<dbReference type="EMBL" id="FQVH01000009">
    <property type="protein sequence ID" value="SHE97732.1"/>
    <property type="molecule type" value="Genomic_DNA"/>
</dbReference>
<keyword evidence="4 7" id="KW-0812">Transmembrane</keyword>
<evidence type="ECO:0000313" key="10">
    <source>
        <dbReference type="Proteomes" id="UP000184088"/>
    </source>
</evidence>
<evidence type="ECO:0000256" key="6">
    <source>
        <dbReference type="ARBA" id="ARBA00023136"/>
    </source>
</evidence>
<evidence type="ECO:0000256" key="3">
    <source>
        <dbReference type="ARBA" id="ARBA00022475"/>
    </source>
</evidence>
<comment type="similarity">
    <text evidence="7">Belongs to the binding-protein-dependent transport system permease family.</text>
</comment>
<evidence type="ECO:0000313" key="9">
    <source>
        <dbReference type="EMBL" id="SHE97732.1"/>
    </source>
</evidence>
<dbReference type="SUPFAM" id="SSF161098">
    <property type="entry name" value="MetI-like"/>
    <property type="match status" value="1"/>
</dbReference>
<dbReference type="Pfam" id="PF12911">
    <property type="entry name" value="OppC_N"/>
    <property type="match status" value="1"/>
</dbReference>
<dbReference type="GO" id="GO:0071916">
    <property type="term" value="F:dipeptide transmembrane transporter activity"/>
    <property type="evidence" value="ECO:0007669"/>
    <property type="project" value="TreeGrafter"/>
</dbReference>
<feature type="transmembrane region" description="Helical" evidence="7">
    <location>
        <begin position="17"/>
        <end position="38"/>
    </location>
</feature>
<dbReference type="InterPro" id="IPR035906">
    <property type="entry name" value="MetI-like_sf"/>
</dbReference>
<feature type="transmembrane region" description="Helical" evidence="7">
    <location>
        <begin position="248"/>
        <end position="272"/>
    </location>
</feature>
<dbReference type="PROSITE" id="PS50928">
    <property type="entry name" value="ABC_TM1"/>
    <property type="match status" value="1"/>
</dbReference>
<dbReference type="InterPro" id="IPR050366">
    <property type="entry name" value="BP-dependent_transpt_permease"/>
</dbReference>
<dbReference type="GO" id="GO:0005886">
    <property type="term" value="C:plasma membrane"/>
    <property type="evidence" value="ECO:0007669"/>
    <property type="project" value="UniProtKB-SubCell"/>
</dbReference>
<dbReference type="InterPro" id="IPR025966">
    <property type="entry name" value="OppC_N"/>
</dbReference>
<keyword evidence="10" id="KW-1185">Reference proteome</keyword>
<evidence type="ECO:0000256" key="2">
    <source>
        <dbReference type="ARBA" id="ARBA00022448"/>
    </source>
</evidence>
<dbReference type="Proteomes" id="UP000184088">
    <property type="component" value="Unassembled WGS sequence"/>
</dbReference>
<gene>
    <name evidence="9" type="ORF">SAMN02746089_01090</name>
</gene>
<feature type="transmembrane region" description="Helical" evidence="7">
    <location>
        <begin position="198"/>
        <end position="222"/>
    </location>
</feature>
<keyword evidence="3" id="KW-1003">Cell membrane</keyword>
<dbReference type="CDD" id="cd06261">
    <property type="entry name" value="TM_PBP2"/>
    <property type="match status" value="1"/>
</dbReference>
<dbReference type="OrthoDB" id="1715260at2"/>
<comment type="subcellular location">
    <subcellularLocation>
        <location evidence="1 7">Cell membrane</location>
        <topology evidence="1 7">Multi-pass membrane protein</topology>
    </subcellularLocation>
</comment>
<keyword evidence="2 7" id="KW-0813">Transport</keyword>
<accession>A0A1M4XWW5</accession>
<dbReference type="InterPro" id="IPR000515">
    <property type="entry name" value="MetI-like"/>
</dbReference>
<sequence>MDFVLRMYEVFKRNKRALAGFIILFAFLIMALVGPFFVKLDMTARFDQRFQWPSAKHILGTDYVGRDVFAQIVHGSRDVLIIAFLAALFTTFLALLIGMISGFAGGKVDIVLMLITNIMLTIPSFPVMMILSALIRIQDPVTFAIVLSIWSWGGLARAVRSQVMSLKQRDFIEAAKLMDLPVFHIVFNELLPNMTSYIAVNFIFIMRGAITASIGLMLLGLIPFSPTNWGMMLNLAISQSGGVFDPNALFYVLSPIVCIILFQLGCLFFAYGMDEVLNPRLRG</sequence>
<feature type="transmembrane region" description="Helical" evidence="7">
    <location>
        <begin position="79"/>
        <end position="98"/>
    </location>
</feature>
<dbReference type="PANTHER" id="PTHR43386:SF1">
    <property type="entry name" value="D,D-DIPEPTIDE TRANSPORT SYSTEM PERMEASE PROTEIN DDPC-RELATED"/>
    <property type="match status" value="1"/>
</dbReference>
<evidence type="ECO:0000256" key="7">
    <source>
        <dbReference type="RuleBase" id="RU363032"/>
    </source>
</evidence>
<dbReference type="STRING" id="1121256.SAMN02746089_01090"/>
<reference evidence="9 10" key="1">
    <citation type="submission" date="2016-11" db="EMBL/GenBank/DDBJ databases">
        <authorList>
            <person name="Jaros S."/>
            <person name="Januszkiewicz K."/>
            <person name="Wedrychowicz H."/>
        </authorList>
    </citation>
    <scope>NUCLEOTIDE SEQUENCE [LARGE SCALE GENOMIC DNA]</scope>
    <source>
        <strain evidence="9 10">DSM 17918</strain>
    </source>
</reference>
<proteinExistence type="inferred from homology"/>
<dbReference type="AlphaFoldDB" id="A0A1M4XWW5"/>
<evidence type="ECO:0000259" key="8">
    <source>
        <dbReference type="PROSITE" id="PS50928"/>
    </source>
</evidence>
<feature type="transmembrane region" description="Helical" evidence="7">
    <location>
        <begin position="141"/>
        <end position="159"/>
    </location>
</feature>
<evidence type="ECO:0000256" key="5">
    <source>
        <dbReference type="ARBA" id="ARBA00022989"/>
    </source>
</evidence>
<dbReference type="PANTHER" id="PTHR43386">
    <property type="entry name" value="OLIGOPEPTIDE TRANSPORT SYSTEM PERMEASE PROTEIN APPC"/>
    <property type="match status" value="1"/>
</dbReference>
<dbReference type="Gene3D" id="1.10.3720.10">
    <property type="entry name" value="MetI-like"/>
    <property type="match status" value="1"/>
</dbReference>
<evidence type="ECO:0000256" key="4">
    <source>
        <dbReference type="ARBA" id="ARBA00022692"/>
    </source>
</evidence>
<name>A0A1M4XWW5_9THEO</name>
<organism evidence="9 10">
    <name type="scientific">Caldanaerobius fijiensis DSM 17918</name>
    <dbReference type="NCBI Taxonomy" id="1121256"/>
    <lineage>
        <taxon>Bacteria</taxon>
        <taxon>Bacillati</taxon>
        <taxon>Bacillota</taxon>
        <taxon>Clostridia</taxon>
        <taxon>Thermoanaerobacterales</taxon>
        <taxon>Thermoanaerobacteraceae</taxon>
        <taxon>Caldanaerobius</taxon>
    </lineage>
</organism>
<feature type="transmembrane region" description="Helical" evidence="7">
    <location>
        <begin position="110"/>
        <end position="135"/>
    </location>
</feature>
<keyword evidence="6 7" id="KW-0472">Membrane</keyword>
<dbReference type="RefSeq" id="WP_073342468.1">
    <property type="nucleotide sequence ID" value="NZ_FQVH01000009.1"/>
</dbReference>
<dbReference type="Pfam" id="PF00528">
    <property type="entry name" value="BPD_transp_1"/>
    <property type="match status" value="1"/>
</dbReference>
<keyword evidence="5 7" id="KW-1133">Transmembrane helix</keyword>